<organism evidence="1 2">
    <name type="scientific">Ostreobium quekettii</name>
    <dbReference type="NCBI Taxonomy" id="121088"/>
    <lineage>
        <taxon>Eukaryota</taxon>
        <taxon>Viridiplantae</taxon>
        <taxon>Chlorophyta</taxon>
        <taxon>core chlorophytes</taxon>
        <taxon>Ulvophyceae</taxon>
        <taxon>TCBD clade</taxon>
        <taxon>Bryopsidales</taxon>
        <taxon>Ostreobineae</taxon>
        <taxon>Ostreobiaceae</taxon>
        <taxon>Ostreobium</taxon>
    </lineage>
</organism>
<accession>A0A8S1IMZ6</accession>
<comment type="caution">
    <text evidence="1">The sequence shown here is derived from an EMBL/GenBank/DDBJ whole genome shotgun (WGS) entry which is preliminary data.</text>
</comment>
<evidence type="ECO:0000313" key="1">
    <source>
        <dbReference type="EMBL" id="CAD7695695.1"/>
    </source>
</evidence>
<sequence>MAAVVEATALDVATALLQELSAVKGAAAWHRKLVSGVLQVQDTLRRIDGTQLSRVGMAKVVQARCLLNRALAIVEQHGAFESQFLHAQWEGEISTALRHLWKLHIELLLAAKLQEEVSRQVPPSSYGSDVEVLSSDTGSVDLDQESLDGC</sequence>
<dbReference type="AlphaFoldDB" id="A0A8S1IMZ6"/>
<gene>
    <name evidence="1" type="ORF">OSTQU699_LOCUS1056</name>
</gene>
<keyword evidence="2" id="KW-1185">Reference proteome</keyword>
<dbReference type="Proteomes" id="UP000708148">
    <property type="component" value="Unassembled WGS sequence"/>
</dbReference>
<protein>
    <submittedName>
        <fullName evidence="1">Uncharacterized protein</fullName>
    </submittedName>
</protein>
<evidence type="ECO:0000313" key="2">
    <source>
        <dbReference type="Proteomes" id="UP000708148"/>
    </source>
</evidence>
<proteinExistence type="predicted"/>
<name>A0A8S1IMZ6_9CHLO</name>
<reference evidence="1" key="1">
    <citation type="submission" date="2020-12" db="EMBL/GenBank/DDBJ databases">
        <authorList>
            <person name="Iha C."/>
        </authorList>
    </citation>
    <scope>NUCLEOTIDE SEQUENCE</scope>
</reference>
<dbReference type="EMBL" id="CAJHUC010000379">
    <property type="protein sequence ID" value="CAD7695695.1"/>
    <property type="molecule type" value="Genomic_DNA"/>
</dbReference>